<feature type="transmembrane region" description="Helical" evidence="1">
    <location>
        <begin position="51"/>
        <end position="71"/>
    </location>
</feature>
<dbReference type="RefSeq" id="WP_127095749.1">
    <property type="nucleotide sequence ID" value="NZ_CP031423.1"/>
</dbReference>
<proteinExistence type="predicted"/>
<organism evidence="2 3">
    <name type="scientific">Microbacterium lemovicicum</name>
    <dbReference type="NCBI Taxonomy" id="1072463"/>
    <lineage>
        <taxon>Bacteria</taxon>
        <taxon>Bacillati</taxon>
        <taxon>Actinomycetota</taxon>
        <taxon>Actinomycetes</taxon>
        <taxon>Micrococcales</taxon>
        <taxon>Microbacteriaceae</taxon>
        <taxon>Microbacterium</taxon>
    </lineage>
</organism>
<evidence type="ECO:0000256" key="1">
    <source>
        <dbReference type="SAM" id="Phobius"/>
    </source>
</evidence>
<evidence type="ECO:0000313" key="3">
    <source>
        <dbReference type="Proteomes" id="UP000276888"/>
    </source>
</evidence>
<keyword evidence="3" id="KW-1185">Reference proteome</keyword>
<keyword evidence="1" id="KW-1133">Transmembrane helix</keyword>
<sequence length="387" mass="40889">MDEISLLRQVRNDIPERAPEDVARRREALLAHIDGAANPIASSHRHSTRTATWLGVSLLTAAAVAIALAIAPNVLSGNTINNGNDQIVAAPSAVPTATADVMVPASVVTVMKAAAIETLKVSDPVVGPGQYSLIQTNAVGRTSGSIEADRAKIEAQGGESKEEDLVSYLQGVREDLYIPANRDNEWVWVRHAPTVVETFGPRSEALAQESETFPGGTERLPGGAFTSGGSTIDSYYIGTEPVRGYDALPRDPQQLLGTIYDLTVGQGQSPDGEALVWIADRLRTGTVPADLRAALYEAAAMIPGVTITEQQATLDGTTGIAIGRAEPYVYDDVNGTRGGFRQDIIIDPTTGQFIGEREVLLKAFTDMPAGAVTRSTSVTTTVVDSAP</sequence>
<dbReference type="InterPro" id="IPR047789">
    <property type="entry name" value="CU044_5270-like"/>
</dbReference>
<gene>
    <name evidence="2" type="ORF">CVS47_01771</name>
</gene>
<keyword evidence="1" id="KW-0812">Transmembrane</keyword>
<dbReference type="OrthoDB" id="3387554at2"/>
<keyword evidence="1" id="KW-0472">Membrane</keyword>
<dbReference type="Proteomes" id="UP000276888">
    <property type="component" value="Chromosome"/>
</dbReference>
<protein>
    <submittedName>
        <fullName evidence="2">Uncharacterized protein</fullName>
    </submittedName>
</protein>
<reference evidence="2 3" key="1">
    <citation type="submission" date="2018-08" db="EMBL/GenBank/DDBJ databases">
        <title>Microbacterium lemovicicum sp. nov., a bacterium isolated from a natural uranium-rich soil.</title>
        <authorList>
            <person name="ORTET P."/>
        </authorList>
    </citation>
    <scope>NUCLEOTIDE SEQUENCE [LARGE SCALE GENOMIC DNA]</scope>
    <source>
        <strain evidence="2 3">Viu22</strain>
    </source>
</reference>
<evidence type="ECO:0000313" key="2">
    <source>
        <dbReference type="EMBL" id="AZS37141.1"/>
    </source>
</evidence>
<dbReference type="EMBL" id="CP031423">
    <property type="protein sequence ID" value="AZS37141.1"/>
    <property type="molecule type" value="Genomic_DNA"/>
</dbReference>
<dbReference type="NCBIfam" id="NF038083">
    <property type="entry name" value="CU044_5270_fam"/>
    <property type="match status" value="1"/>
</dbReference>
<name>A0A3S9WAN3_9MICO</name>
<dbReference type="AlphaFoldDB" id="A0A3S9WAN3"/>
<accession>A0A3S9WAN3</accession>
<dbReference type="KEGG" id="mlv:CVS47_01771"/>